<evidence type="ECO:0000256" key="2">
    <source>
        <dbReference type="ARBA" id="ARBA00022840"/>
    </source>
</evidence>
<comment type="caution">
    <text evidence="5">The sequence shown here is derived from an EMBL/GenBank/DDBJ whole genome shotgun (WGS) entry which is preliminary data.</text>
</comment>
<sequence>MYEFVVLVLILGVAAATGERKECPASFNCGYVGNISFPLTTAERQECGLLAIHNCSESPQVDRWVQLSDEGKRFVVIRVSQQNFTSIQFRDKHLYDLLQSRNCNAFRYNYTLSTPPTFHHFASLYMEYNTTLHTCNPTLRVPPTKNMFRYANCTDIHIYYGLFNHTPQIQKSLASCTKVVLPIKDVPDDNDPFTCINADIIAKVILSQECTDCHYKQRGQCQVDSNSKFCCVNVMPSENTSTRIRSWVVRNMRLALGLALSIVVALLLLLVCCLRRKIFTLTICCFWNNKAISTGERIIESFLKQHGSLPNKMFTGYEMMILEMIGRKRNIKVEVDASNELYFPRWIYNRLDLRSIRNEFENEMYL</sequence>
<evidence type="ECO:0000256" key="4">
    <source>
        <dbReference type="SAM" id="SignalP"/>
    </source>
</evidence>
<protein>
    <recommendedName>
        <fullName evidence="7">Wall-associated receptor kinase galacturonan-binding domain-containing protein</fullName>
    </recommendedName>
</protein>
<keyword evidence="3" id="KW-1133">Transmembrane helix</keyword>
<keyword evidence="1" id="KW-0547">Nucleotide-binding</keyword>
<dbReference type="GO" id="GO:0016301">
    <property type="term" value="F:kinase activity"/>
    <property type="evidence" value="ECO:0007669"/>
    <property type="project" value="TreeGrafter"/>
</dbReference>
<evidence type="ECO:0000313" key="5">
    <source>
        <dbReference type="EMBL" id="RYR37142.1"/>
    </source>
</evidence>
<keyword evidence="3" id="KW-0472">Membrane</keyword>
<accession>A0A445BEN1</accession>
<gene>
    <name evidence="5" type="ORF">Ahy_A09g042072</name>
</gene>
<dbReference type="PANTHER" id="PTHR46008:SF2">
    <property type="entry name" value="LEAF RUST 10 DISEASE-RESISTANCE LOCUS RECEPTOR-LIKE PROTEIN KINASE-LIKE 1.4"/>
    <property type="match status" value="1"/>
</dbReference>
<evidence type="ECO:0000256" key="1">
    <source>
        <dbReference type="ARBA" id="ARBA00022741"/>
    </source>
</evidence>
<keyword evidence="6" id="KW-1185">Reference proteome</keyword>
<feature type="transmembrane region" description="Helical" evidence="3">
    <location>
        <begin position="254"/>
        <end position="274"/>
    </location>
</feature>
<proteinExistence type="predicted"/>
<keyword evidence="4" id="KW-0732">Signal</keyword>
<dbReference type="EMBL" id="SDMP01000009">
    <property type="protein sequence ID" value="RYR37142.1"/>
    <property type="molecule type" value="Genomic_DNA"/>
</dbReference>
<feature type="chain" id="PRO_5019474825" description="Wall-associated receptor kinase galacturonan-binding domain-containing protein" evidence="4">
    <location>
        <begin position="17"/>
        <end position="366"/>
    </location>
</feature>
<dbReference type="STRING" id="3818.A0A445BEN1"/>
<dbReference type="Proteomes" id="UP000289738">
    <property type="component" value="Chromosome A09"/>
</dbReference>
<name>A0A445BEN1_ARAHY</name>
<keyword evidence="3" id="KW-0812">Transmembrane</keyword>
<dbReference type="AlphaFoldDB" id="A0A445BEN1"/>
<evidence type="ECO:0000313" key="6">
    <source>
        <dbReference type="Proteomes" id="UP000289738"/>
    </source>
</evidence>
<dbReference type="GO" id="GO:0005524">
    <property type="term" value="F:ATP binding"/>
    <property type="evidence" value="ECO:0007669"/>
    <property type="project" value="UniProtKB-KW"/>
</dbReference>
<evidence type="ECO:0000256" key="3">
    <source>
        <dbReference type="SAM" id="Phobius"/>
    </source>
</evidence>
<keyword evidence="2" id="KW-0067">ATP-binding</keyword>
<reference evidence="5 6" key="1">
    <citation type="submission" date="2019-01" db="EMBL/GenBank/DDBJ databases">
        <title>Sequencing of cultivated peanut Arachis hypogaea provides insights into genome evolution and oil improvement.</title>
        <authorList>
            <person name="Chen X."/>
        </authorList>
    </citation>
    <scope>NUCLEOTIDE SEQUENCE [LARGE SCALE GENOMIC DNA]</scope>
    <source>
        <strain evidence="6">cv. Fuhuasheng</strain>
        <tissue evidence="5">Leaves</tissue>
    </source>
</reference>
<organism evidence="5 6">
    <name type="scientific">Arachis hypogaea</name>
    <name type="common">Peanut</name>
    <dbReference type="NCBI Taxonomy" id="3818"/>
    <lineage>
        <taxon>Eukaryota</taxon>
        <taxon>Viridiplantae</taxon>
        <taxon>Streptophyta</taxon>
        <taxon>Embryophyta</taxon>
        <taxon>Tracheophyta</taxon>
        <taxon>Spermatophyta</taxon>
        <taxon>Magnoliopsida</taxon>
        <taxon>eudicotyledons</taxon>
        <taxon>Gunneridae</taxon>
        <taxon>Pentapetalae</taxon>
        <taxon>rosids</taxon>
        <taxon>fabids</taxon>
        <taxon>Fabales</taxon>
        <taxon>Fabaceae</taxon>
        <taxon>Papilionoideae</taxon>
        <taxon>50 kb inversion clade</taxon>
        <taxon>dalbergioids sensu lato</taxon>
        <taxon>Dalbergieae</taxon>
        <taxon>Pterocarpus clade</taxon>
        <taxon>Arachis</taxon>
    </lineage>
</organism>
<evidence type="ECO:0008006" key="7">
    <source>
        <dbReference type="Google" id="ProtNLM"/>
    </source>
</evidence>
<dbReference type="PANTHER" id="PTHR46008">
    <property type="entry name" value="LEAF RUST 10 DISEASE-RESISTANCE LOCUS RECEPTOR-LIKE PROTEIN KINASE-LIKE 1.4"/>
    <property type="match status" value="1"/>
</dbReference>
<feature type="signal peptide" evidence="4">
    <location>
        <begin position="1"/>
        <end position="16"/>
    </location>
</feature>